<sequence length="526" mass="56073">MDTQQPNPGRDDPPGQRTNQAVGLKAYLDTVAARVKAVPAAWVRCELLILKPGDRFVRMEFVEHDPAGRKIAQVSGGCWPGVYQRITDGFAAVGLRLEPGAKVLVRITSRLDANYGYSVEIEDIDPSYSLGDLKARTEAIRRRLQAAGLWQGNRSLPRPGDFLRVAVIAPGGAAGLGDFRATTDRLAQAGLVEFFFHEAPFQTPQAALRIVEVLRTVWRAHKAAPFCALAIIRGGGAAADLAYLVDDRLTEAVCRMPMPVMTGIGHERDRNLLDEVACISCDTPSKVAEHIRTTVVGAAMAADQAHETIIGQARLVVAHYTREIGEAAAAIDREAREGLRLAEGDVRRALDDLKPDARLALRDAGDRVGAAHDAASAAARERRAAAEAGAGEAWRVIGAAIRDGLRPREREVLEARGAVLRDGPRLLDTAGSAVEAARLAVTTEAAALHCVAEAEVGRSRMLAETLDPATVLSAGYAILRDASGAPLPSVARVASAGLVRAELRDGSVTLMPADASQSTHSQEQQP</sequence>
<proteinExistence type="predicted"/>
<evidence type="ECO:0000259" key="1">
    <source>
        <dbReference type="Pfam" id="PF02601"/>
    </source>
</evidence>
<dbReference type="Proteomes" id="UP001243009">
    <property type="component" value="Unassembled WGS sequence"/>
</dbReference>
<dbReference type="InterPro" id="IPR020579">
    <property type="entry name" value="Exonuc_VII_lsu_C"/>
</dbReference>
<protein>
    <submittedName>
        <fullName evidence="2">Exodeoxyribonuclease VII large subunit</fullName>
    </submittedName>
</protein>
<dbReference type="PANTHER" id="PTHR30008:SF0">
    <property type="entry name" value="EXODEOXYRIBONUCLEASE 7 LARGE SUBUNIT"/>
    <property type="match status" value="1"/>
</dbReference>
<comment type="caution">
    <text evidence="2">The sequence shown here is derived from an EMBL/GenBank/DDBJ whole genome shotgun (WGS) entry which is preliminary data.</text>
</comment>
<name>A0ABT9EDR7_9PROT</name>
<accession>A0ABT9EDR7</accession>
<dbReference type="Pfam" id="PF02601">
    <property type="entry name" value="Exonuc_VII_L"/>
    <property type="match status" value="1"/>
</dbReference>
<evidence type="ECO:0000313" key="2">
    <source>
        <dbReference type="EMBL" id="MDO9714334.1"/>
    </source>
</evidence>
<dbReference type="RefSeq" id="WP_305109167.1">
    <property type="nucleotide sequence ID" value="NZ_JAUTWS010000217.1"/>
</dbReference>
<organism evidence="2 3">
    <name type="scientific">Paracraurococcus lichenis</name>
    <dbReference type="NCBI Taxonomy" id="3064888"/>
    <lineage>
        <taxon>Bacteria</taxon>
        <taxon>Pseudomonadati</taxon>
        <taxon>Pseudomonadota</taxon>
        <taxon>Alphaproteobacteria</taxon>
        <taxon>Acetobacterales</taxon>
        <taxon>Roseomonadaceae</taxon>
        <taxon>Paracraurococcus</taxon>
    </lineage>
</organism>
<evidence type="ECO:0000313" key="3">
    <source>
        <dbReference type="Proteomes" id="UP001243009"/>
    </source>
</evidence>
<reference evidence="2 3" key="1">
    <citation type="submission" date="2023-08" db="EMBL/GenBank/DDBJ databases">
        <title>The draft genome sequence of Paracraurococcus sp. LOR1-02.</title>
        <authorList>
            <person name="Kingkaew E."/>
            <person name="Tanasupawat S."/>
        </authorList>
    </citation>
    <scope>NUCLEOTIDE SEQUENCE [LARGE SCALE GENOMIC DNA]</scope>
    <source>
        <strain evidence="2 3">LOR1-02</strain>
    </source>
</reference>
<dbReference type="PANTHER" id="PTHR30008">
    <property type="entry name" value="EXODEOXYRIBONUCLEASE 7 LARGE SUBUNIT"/>
    <property type="match status" value="1"/>
</dbReference>
<feature type="domain" description="Exonuclease VII large subunit C-terminal" evidence="1">
    <location>
        <begin position="152"/>
        <end position="509"/>
    </location>
</feature>
<dbReference type="InterPro" id="IPR003753">
    <property type="entry name" value="Exonuc_VII_L"/>
</dbReference>
<dbReference type="EMBL" id="JAUTWS010000217">
    <property type="protein sequence ID" value="MDO9714334.1"/>
    <property type="molecule type" value="Genomic_DNA"/>
</dbReference>
<gene>
    <name evidence="2" type="ORF">Q7A36_38940</name>
</gene>
<keyword evidence="3" id="KW-1185">Reference proteome</keyword>